<dbReference type="SUPFAM" id="SSF53474">
    <property type="entry name" value="alpha/beta-Hydrolases"/>
    <property type="match status" value="1"/>
</dbReference>
<dbReference type="PANTHER" id="PTHR45527:SF1">
    <property type="entry name" value="FATTY ACID SYNTHASE"/>
    <property type="match status" value="1"/>
</dbReference>
<dbReference type="InterPro" id="IPR001031">
    <property type="entry name" value="Thioesterase"/>
</dbReference>
<evidence type="ECO:0000259" key="1">
    <source>
        <dbReference type="PROSITE" id="PS50075"/>
    </source>
</evidence>
<proteinExistence type="predicted"/>
<feature type="domain" description="Carrier" evidence="1">
    <location>
        <begin position="21"/>
        <end position="96"/>
    </location>
</feature>
<dbReference type="Pfam" id="PF00975">
    <property type="entry name" value="Thioesterase"/>
    <property type="match status" value="1"/>
</dbReference>
<name>A0AAE3D095_9HYPH</name>
<protein>
    <recommendedName>
        <fullName evidence="1">Carrier domain-containing protein</fullName>
    </recommendedName>
</protein>
<dbReference type="PROSITE" id="PS50075">
    <property type="entry name" value="CARRIER"/>
    <property type="match status" value="1"/>
</dbReference>
<dbReference type="PANTHER" id="PTHR45527">
    <property type="entry name" value="NONRIBOSOMAL PEPTIDE SYNTHETASE"/>
    <property type="match status" value="1"/>
</dbReference>
<dbReference type="Proteomes" id="UP001196509">
    <property type="component" value="Unassembled WGS sequence"/>
</dbReference>
<dbReference type="GO" id="GO:0044550">
    <property type="term" value="P:secondary metabolite biosynthetic process"/>
    <property type="evidence" value="ECO:0007669"/>
    <property type="project" value="TreeGrafter"/>
</dbReference>
<dbReference type="InterPro" id="IPR029058">
    <property type="entry name" value="AB_hydrolase_fold"/>
</dbReference>
<dbReference type="Pfam" id="PF00550">
    <property type="entry name" value="PP-binding"/>
    <property type="match status" value="1"/>
</dbReference>
<evidence type="ECO:0000313" key="3">
    <source>
        <dbReference type="Proteomes" id="UP001196509"/>
    </source>
</evidence>
<dbReference type="RefSeq" id="WP_220228923.1">
    <property type="nucleotide sequence ID" value="NZ_JAICBX010000002.1"/>
</dbReference>
<dbReference type="GO" id="GO:0031177">
    <property type="term" value="F:phosphopantetheine binding"/>
    <property type="evidence" value="ECO:0007669"/>
    <property type="project" value="TreeGrafter"/>
</dbReference>
<dbReference type="Gene3D" id="1.10.1200.10">
    <property type="entry name" value="ACP-like"/>
    <property type="match status" value="1"/>
</dbReference>
<dbReference type="InterPro" id="IPR009081">
    <property type="entry name" value="PP-bd_ACP"/>
</dbReference>
<dbReference type="AlphaFoldDB" id="A0AAE3D095"/>
<dbReference type="Gene3D" id="3.40.50.1820">
    <property type="entry name" value="alpha/beta hydrolase"/>
    <property type="match status" value="1"/>
</dbReference>
<organism evidence="2 3">
    <name type="scientific">Flavimaribacter sediminis</name>
    <dbReference type="NCBI Taxonomy" id="2865987"/>
    <lineage>
        <taxon>Bacteria</taxon>
        <taxon>Pseudomonadati</taxon>
        <taxon>Pseudomonadota</taxon>
        <taxon>Alphaproteobacteria</taxon>
        <taxon>Hyphomicrobiales</taxon>
        <taxon>Rhizobiaceae</taxon>
        <taxon>Flavimaribacter</taxon>
    </lineage>
</organism>
<reference evidence="2" key="1">
    <citation type="submission" date="2021-08" db="EMBL/GenBank/DDBJ databases">
        <title>Hoeflea bacterium WL0058 sp. nov., isolated from the sediment.</title>
        <authorList>
            <person name="Wang L."/>
            <person name="Zhang D."/>
        </authorList>
    </citation>
    <scope>NUCLEOTIDE SEQUENCE</scope>
    <source>
        <strain evidence="2">WL0058</strain>
    </source>
</reference>
<keyword evidence="3" id="KW-1185">Reference proteome</keyword>
<accession>A0AAE3D095</accession>
<dbReference type="InterPro" id="IPR036736">
    <property type="entry name" value="ACP-like_sf"/>
</dbReference>
<dbReference type="GO" id="GO:0005737">
    <property type="term" value="C:cytoplasm"/>
    <property type="evidence" value="ECO:0007669"/>
    <property type="project" value="TreeGrafter"/>
</dbReference>
<comment type="caution">
    <text evidence="2">The sequence shown here is derived from an EMBL/GenBank/DDBJ whole genome shotgun (WGS) entry which is preliminary data.</text>
</comment>
<dbReference type="GO" id="GO:0043041">
    <property type="term" value="P:amino acid activation for nonribosomal peptide biosynthetic process"/>
    <property type="evidence" value="ECO:0007669"/>
    <property type="project" value="TreeGrafter"/>
</dbReference>
<evidence type="ECO:0000313" key="2">
    <source>
        <dbReference type="EMBL" id="MBW8638285.1"/>
    </source>
</evidence>
<dbReference type="EMBL" id="JAICBX010000002">
    <property type="protein sequence ID" value="MBW8638285.1"/>
    <property type="molecule type" value="Genomic_DNA"/>
</dbReference>
<sequence length="409" mass="46096">MSAPSKEVTRDILMLQTQYVAPAGERENAIARIWSEAFGISDLGVEDDFFDLGGNSVIAETISRKVAETLDMPLKAGALLEARTIRDIANLLDDTMRNELPSHLVQLRTGGDRVPMFIVHGAAGLLFPTDAFMGGFHDDQPVYAFQVPGYDGQCEPLARVEDIAAEYLRCMKLASPDGPWHLAGFCHGSWIAFEMAHQLTKEGQRPLSLTLLDPGIQEGRMHSEFMRDVERRRSGTLYSVKLSGKRMVDTIRCYYATGQWIDPSNPASYDIPEVLDYNRKRNRKKLAKAVARDNVATGEDDIKPWMADREETFENEKELEIRRSPQANHAAVMLKRAFFKYSSNTPLDMPVHLIASRFQAEKLNEPSYPLRRLMPHLEVTVLGEYHHDTISTRSDQNALIMQAIADKSQ</sequence>
<gene>
    <name evidence="2" type="ORF">K1W69_13900</name>
</gene>
<dbReference type="SUPFAM" id="SSF47336">
    <property type="entry name" value="ACP-like"/>
    <property type="match status" value="1"/>
</dbReference>